<dbReference type="Pfam" id="PF10358">
    <property type="entry name" value="NT-C2"/>
    <property type="match status" value="1"/>
</dbReference>
<feature type="coiled-coil region" evidence="1">
    <location>
        <begin position="707"/>
        <end position="734"/>
    </location>
</feature>
<dbReference type="STRING" id="51240.A0A2I4H393"/>
<feature type="coiled-coil region" evidence="1">
    <location>
        <begin position="398"/>
        <end position="501"/>
    </location>
</feature>
<evidence type="ECO:0000313" key="3">
    <source>
        <dbReference type="Proteomes" id="UP000235220"/>
    </source>
</evidence>
<feature type="compositionally biased region" description="Polar residues" evidence="2">
    <location>
        <begin position="1248"/>
        <end position="1265"/>
    </location>
</feature>
<dbReference type="Proteomes" id="UP000235220">
    <property type="component" value="Chromosome 3"/>
</dbReference>
<feature type="compositionally biased region" description="Basic and acidic residues" evidence="2">
    <location>
        <begin position="1267"/>
        <end position="1280"/>
    </location>
</feature>
<dbReference type="PANTHER" id="PTHR47270:SF3">
    <property type="entry name" value="HYPOTETICAL PROTEIN"/>
    <property type="match status" value="1"/>
</dbReference>
<sequence length="1444" mass="164087">MFRLHNKNKHAKSGNRVDFNFSRFKALQVPKGWDKLLVSIISVETGKTLSKSGKALVHNGSCQWAETLSGSLRISQDDPSKELEDCFFKLVVSTASSRSGILGEAIVNMIAYMSSPSPAPVSLPLNKCNYGTILQVKIHCLTPITKLRDEESKETTFRMEHQEANYNDVDSKSDVSGSTFTRSIGSSSSKDLGSTSHPGEPGSRETSFSASSSHHSNDSREGSTGREKFSPRSSLSSDGHGLIGREAAIGSQDIVHSGFNPIGNPIQSDHSSSNLRLTASGNDSQNSWQEFATSSLKPAGSSKNLMEAAHDTIDRAEAKMWERDARKLMLDLDILRKEFTEQSKNQENLTMELSAAYADRDGLKKLVEQMKISLERPMVQQAETEHSTFQDEDISHIQKELKDELKFQKESNADLALQLQRSQASNLELVSVLQELEETIEKQKIEINTLSAPPSKLSDIENFIQVTVEENRNLMLQLQQLQESEKSLQVKVQQLEQAFEKNHPEGSEGSLNNHTILEIEANFKGRLDAKDEEILMLRAKLSESLKGRNFPDRGSINEGDANLIREIEILKEKMQELERDCDELTDENLELLFKLKEAKKNSMMGGTIVDLPTNELSNKSFVSFEPEMTEHKSQMYCVEDKLQIKNLVETEDKDFVSTQELETLNIELQNQVTEQGKKLTDKISDIAKLETKLQYKEEEIGVLKQCQIDLEAKISHLQKENIQLEKQMKVMHRESDITSKCLNDLRSDLIELSNSLDSHVSANKILERKSSELENGKHELELCIMELKQENMQLSLCISGLEDQLRHLTDERESKSQAQSLQDEISRLRIEISSEKADMKEKLQDMQNRWSEAQEECDYLVRENSKLKATAVNLIEECSTLQKSNGELRKQKSELHERFALLEAKLRESEIKFENCSKSVGILEDNISSMLVDISSKEKSLTSELDALVVENRRNVEKLTVGERLFNQMYLEKNVELENLQQHVEHLTDQLSAIHEAKERIATDAVLEVSNLLADKVSLESALQESQTKMKWIENELEMTRTESESKLQSLIDELAASKQNQEKLMADHERVFKLLENYKSDEEKFKNTVNGLELKLAFSEYEREQLLEESKKMKVELQNMAVKNDLHDDVLAVKNDLHATKLEKERLEASLHLISGECEDLKTEKNLLVEKISALEDCKRKRVTLEDKAQCGREAELKTELGQIKKANRQYQQKIRLLEEEKDQCVTKAQALEEELKLMKEGKQNQKESSSPKIPSFSKTNSKVTPVREDMKPSKKNEMVKNSSQHRDSKRRQPSKNGKVQELLNDQQKLSGNQYQREDDSGNEIPDGSSPAVGVDPASKLQLLENELAKALETNNIYKAQIDRLLSEGQSSHTDVSRKSTAEDEIVAKERNGRTKSSLEAELIDIRERYLHMSLKYAEVEAQREELVMKLKTVKNVKRTWLS</sequence>
<feature type="region of interest" description="Disordered" evidence="2">
    <location>
        <begin position="1240"/>
        <end position="1336"/>
    </location>
</feature>
<dbReference type="Gramene" id="Jr03_00510_p1">
    <property type="protein sequence ID" value="cds.Jr03_00510_p1"/>
    <property type="gene ID" value="Jr03_00510"/>
</dbReference>
<dbReference type="InterPro" id="IPR019448">
    <property type="entry name" value="NT-C2"/>
</dbReference>
<feature type="coiled-coil region" evidence="1">
    <location>
        <begin position="560"/>
        <end position="601"/>
    </location>
</feature>
<feature type="coiled-coil region" evidence="1">
    <location>
        <begin position="970"/>
        <end position="1165"/>
    </location>
</feature>
<reference evidence="4" key="1">
    <citation type="submission" date="2025-08" db="UniProtKB">
        <authorList>
            <consortium name="RefSeq"/>
        </authorList>
    </citation>
    <scope>IDENTIFICATION</scope>
    <source>
        <tissue evidence="4">Leaves</tissue>
    </source>
</reference>
<feature type="compositionally biased region" description="Low complexity" evidence="2">
    <location>
        <begin position="204"/>
        <end position="214"/>
    </location>
</feature>
<dbReference type="RefSeq" id="XP_018850594.1">
    <property type="nucleotide sequence ID" value="XM_018995049.2"/>
</dbReference>
<organism evidence="3 4">
    <name type="scientific">Juglans regia</name>
    <name type="common">English walnut</name>
    <dbReference type="NCBI Taxonomy" id="51240"/>
    <lineage>
        <taxon>Eukaryota</taxon>
        <taxon>Viridiplantae</taxon>
        <taxon>Streptophyta</taxon>
        <taxon>Embryophyta</taxon>
        <taxon>Tracheophyta</taxon>
        <taxon>Spermatophyta</taxon>
        <taxon>Magnoliopsida</taxon>
        <taxon>eudicotyledons</taxon>
        <taxon>Gunneridae</taxon>
        <taxon>Pentapetalae</taxon>
        <taxon>rosids</taxon>
        <taxon>fabids</taxon>
        <taxon>Fagales</taxon>
        <taxon>Juglandaceae</taxon>
        <taxon>Juglans</taxon>
    </lineage>
</organism>
<accession>A0A2I4H393</accession>
<evidence type="ECO:0000256" key="1">
    <source>
        <dbReference type="SAM" id="Coils"/>
    </source>
</evidence>
<keyword evidence="3" id="KW-1185">Reference proteome</keyword>
<feature type="coiled-coil region" evidence="1">
    <location>
        <begin position="885"/>
        <end position="912"/>
    </location>
</feature>
<proteinExistence type="predicted"/>
<protein>
    <submittedName>
        <fullName evidence="4">Coiled-coil domain-containing protein 18-like isoform X1</fullName>
    </submittedName>
</protein>
<feature type="coiled-coil region" evidence="1">
    <location>
        <begin position="784"/>
        <end position="856"/>
    </location>
</feature>
<dbReference type="PROSITE" id="PS51840">
    <property type="entry name" value="C2_NT"/>
    <property type="match status" value="1"/>
</dbReference>
<dbReference type="OrthoDB" id="658575at2759"/>
<dbReference type="PANTHER" id="PTHR47270">
    <property type="entry name" value="PROTEIN MLP1-LIKE"/>
    <property type="match status" value="1"/>
</dbReference>
<feature type="region of interest" description="Disordered" evidence="2">
    <location>
        <begin position="259"/>
        <end position="288"/>
    </location>
</feature>
<feature type="compositionally biased region" description="Basic and acidic residues" evidence="2">
    <location>
        <begin position="215"/>
        <end position="230"/>
    </location>
</feature>
<gene>
    <name evidence="4" type="primary">LOC109013100</name>
</gene>
<feature type="compositionally biased region" description="Basic and acidic residues" evidence="2">
    <location>
        <begin position="153"/>
        <end position="173"/>
    </location>
</feature>
<name>A0A2I4H393_JUGRE</name>
<feature type="compositionally biased region" description="Polar residues" evidence="2">
    <location>
        <begin position="1305"/>
        <end position="1316"/>
    </location>
</feature>
<evidence type="ECO:0000256" key="2">
    <source>
        <dbReference type="SAM" id="MobiDB-lite"/>
    </source>
</evidence>
<feature type="compositionally biased region" description="Polar residues" evidence="2">
    <location>
        <begin position="265"/>
        <end position="288"/>
    </location>
</feature>
<keyword evidence="1" id="KW-0175">Coiled coil</keyword>
<feature type="region of interest" description="Disordered" evidence="2">
    <location>
        <begin position="153"/>
        <end position="241"/>
    </location>
</feature>
<dbReference type="KEGG" id="jre:109013100"/>
<dbReference type="Gramene" id="Jr03_00530_p1">
    <property type="protein sequence ID" value="cds.Jr03_00530_p1"/>
    <property type="gene ID" value="Jr03_00530"/>
</dbReference>
<evidence type="ECO:0000313" key="4">
    <source>
        <dbReference type="RefSeq" id="XP_018850594.1"/>
    </source>
</evidence>
<dbReference type="GeneID" id="109013100"/>
<feature type="compositionally biased region" description="Low complexity" evidence="2">
    <location>
        <begin position="176"/>
        <end position="196"/>
    </location>
</feature>
<feature type="coiled-coil region" evidence="1">
    <location>
        <begin position="1342"/>
        <end position="1369"/>
    </location>
</feature>